<keyword evidence="2" id="KW-0004">4Fe-4S</keyword>
<reference evidence="12 13" key="1">
    <citation type="submission" date="2016-10" db="EMBL/GenBank/DDBJ databases">
        <authorList>
            <person name="Varghese N."/>
            <person name="Submissions S."/>
        </authorList>
    </citation>
    <scope>NUCLEOTIDE SEQUENCE [LARGE SCALE GENOMIC DNA]</scope>
    <source>
        <strain evidence="10 13">CDM_1</strain>
        <strain evidence="12">CDM_6</strain>
    </source>
</reference>
<name>A0A1G6MVA3_9EURY</name>
<evidence type="ECO:0000256" key="3">
    <source>
        <dbReference type="ARBA" id="ARBA00022723"/>
    </source>
</evidence>
<dbReference type="Pfam" id="PF16947">
    <property type="entry name" value="Ferredoxin_N"/>
    <property type="match status" value="1"/>
</dbReference>
<feature type="region of interest" description="Disordered" evidence="8">
    <location>
        <begin position="127"/>
        <end position="148"/>
    </location>
</feature>
<dbReference type="AlphaFoldDB" id="A0A1G6MVA3"/>
<feature type="domain" description="4Fe-4S ferredoxin-type" evidence="9">
    <location>
        <begin position="151"/>
        <end position="181"/>
    </location>
</feature>
<reference evidence="11" key="2">
    <citation type="submission" date="2016-10" db="EMBL/GenBank/DDBJ databases">
        <authorList>
            <person name="de Groot N.N."/>
        </authorList>
    </citation>
    <scope>NUCLEOTIDE SEQUENCE [LARGE SCALE GENOMIC DNA]</scope>
    <source>
        <strain evidence="11">CDM_6</strain>
    </source>
</reference>
<dbReference type="EMBL" id="FOIC01000010">
    <property type="protein sequence ID" value="SET69906.1"/>
    <property type="molecule type" value="Genomic_DNA"/>
</dbReference>
<dbReference type="Proteomes" id="UP000324021">
    <property type="component" value="Unassembled WGS sequence"/>
</dbReference>
<dbReference type="GO" id="GO:0051539">
    <property type="term" value="F:4 iron, 4 sulfur cluster binding"/>
    <property type="evidence" value="ECO:0007669"/>
    <property type="project" value="UniProtKB-KW"/>
</dbReference>
<evidence type="ECO:0000256" key="7">
    <source>
        <dbReference type="ARBA" id="ARBA00023014"/>
    </source>
</evidence>
<proteinExistence type="predicted"/>
<dbReference type="OrthoDB" id="2837at2157"/>
<dbReference type="InterPro" id="IPR017896">
    <property type="entry name" value="4Fe4S_Fe-S-bd"/>
</dbReference>
<dbReference type="PROSITE" id="PS00198">
    <property type="entry name" value="4FE4S_FER_1"/>
    <property type="match status" value="1"/>
</dbReference>
<feature type="region of interest" description="Disordered" evidence="8">
    <location>
        <begin position="1"/>
        <end position="24"/>
    </location>
</feature>
<gene>
    <name evidence="11" type="ORF">SAMN04488694_110126</name>
    <name evidence="10" type="ORF">SAMN05192552_1005106</name>
</gene>
<dbReference type="CDD" id="cd10551">
    <property type="entry name" value="PsrB"/>
    <property type="match status" value="1"/>
</dbReference>
<accession>A0A1G6MVA3</accession>
<sequence length="562" mass="62204">MSTDDESFHPLGNEWEGELESMLDDTEYDSQLGMDMARDAMRVTEGELSEAEFHEKYHDDVMEEFGEDERPTKEAYEKAQEETKGTVSRMLDKFDGDGEQTRREAMKKMGVGAAAVGVGAWGTVDDGPEASVAEGGHGGGTETHEHPDTQWGMTIDLERCDGCLTCMTACQQENDLDQGVNWMYVMAWEDRNHSSPDGGQGLVDSGAYTDFNMGSDFNMLVRPCQHCTDAPCEKVCPTTARHTRDKDGIVLTDYDVCIGCRYCQVACPYGVNYFQWEDPSVEYEDIDGLENPEDPDEITHAEYEHGERWVDSRAPRGVMSKCTFCPSMQDGKQGDDMVGTTACESACPPNAIQFGDVNDEKSDSYQHREHPVKSRAVAHLSGDHISSNRYVPGPETVNETLSESDDIESAIAALDAANESRTFDEEVLSMMKAIDIVSERLEPGDNKNTTMIQNERTILESLDAIEGYVDLESEDALDTLNLDDGSEESARFQLQQYVGNPSSFNLLDHIGTNPNVTYLGAEPGSDAYQVEGPTKYEDAGLLDRRQEKLDNETVGHIDGVSL</sequence>
<evidence type="ECO:0000256" key="4">
    <source>
        <dbReference type="ARBA" id="ARBA00022737"/>
    </source>
</evidence>
<evidence type="ECO:0000256" key="6">
    <source>
        <dbReference type="ARBA" id="ARBA00023004"/>
    </source>
</evidence>
<dbReference type="GO" id="GO:0016491">
    <property type="term" value="F:oxidoreductase activity"/>
    <property type="evidence" value="ECO:0007669"/>
    <property type="project" value="UniProtKB-ARBA"/>
</dbReference>
<dbReference type="InterPro" id="IPR017900">
    <property type="entry name" value="4Fe4S_Fe_S_CS"/>
</dbReference>
<feature type="compositionally biased region" description="Acidic residues" evidence="8">
    <location>
        <begin position="15"/>
        <end position="24"/>
    </location>
</feature>
<dbReference type="Proteomes" id="UP000199320">
    <property type="component" value="Unassembled WGS sequence"/>
</dbReference>
<dbReference type="STRING" id="392421.SAMN04488694_110126"/>
<dbReference type="PANTHER" id="PTHR43177">
    <property type="entry name" value="PROTEIN NRFC"/>
    <property type="match status" value="1"/>
</dbReference>
<evidence type="ECO:0000256" key="5">
    <source>
        <dbReference type="ARBA" id="ARBA00022982"/>
    </source>
</evidence>
<dbReference type="PROSITE" id="PS51379">
    <property type="entry name" value="4FE4S_FER_2"/>
    <property type="match status" value="2"/>
</dbReference>
<keyword evidence="12" id="KW-1185">Reference proteome</keyword>
<evidence type="ECO:0000256" key="8">
    <source>
        <dbReference type="SAM" id="MobiDB-lite"/>
    </source>
</evidence>
<keyword evidence="1" id="KW-0813">Transport</keyword>
<evidence type="ECO:0000256" key="2">
    <source>
        <dbReference type="ARBA" id="ARBA00022485"/>
    </source>
</evidence>
<protein>
    <submittedName>
        <fullName evidence="10">Prokaryotic molybdopterin-containing oxidoreductase family, iron-sulfur binding subunit</fullName>
    </submittedName>
</protein>
<dbReference type="InterPro" id="IPR031604">
    <property type="entry name" value="Ferredoxin_N"/>
</dbReference>
<keyword evidence="6" id="KW-0408">Iron</keyword>
<dbReference type="RefSeq" id="WP_092933175.1">
    <property type="nucleotide sequence ID" value="NZ_FMZP01000005.1"/>
</dbReference>
<dbReference type="SUPFAM" id="SSF54862">
    <property type="entry name" value="4Fe-4S ferredoxins"/>
    <property type="match status" value="1"/>
</dbReference>
<dbReference type="InterPro" id="IPR050954">
    <property type="entry name" value="ET_IronSulfur_Cluster-Binding"/>
</dbReference>
<evidence type="ECO:0000256" key="1">
    <source>
        <dbReference type="ARBA" id="ARBA00022448"/>
    </source>
</evidence>
<keyword evidence="7" id="KW-0411">Iron-sulfur</keyword>
<feature type="domain" description="4Fe-4S ferredoxin-type" evidence="9">
    <location>
        <begin position="248"/>
        <end position="277"/>
    </location>
</feature>
<evidence type="ECO:0000259" key="9">
    <source>
        <dbReference type="PROSITE" id="PS51379"/>
    </source>
</evidence>
<organism evidence="10 13">
    <name type="scientific">Natrinema hispanicum</name>
    <dbReference type="NCBI Taxonomy" id="392421"/>
    <lineage>
        <taxon>Archaea</taxon>
        <taxon>Methanobacteriati</taxon>
        <taxon>Methanobacteriota</taxon>
        <taxon>Stenosarchaea group</taxon>
        <taxon>Halobacteria</taxon>
        <taxon>Halobacteriales</taxon>
        <taxon>Natrialbaceae</taxon>
        <taxon>Natrinema</taxon>
    </lineage>
</organism>
<keyword evidence="5" id="KW-0249">Electron transport</keyword>
<dbReference type="GO" id="GO:0046872">
    <property type="term" value="F:metal ion binding"/>
    <property type="evidence" value="ECO:0007669"/>
    <property type="project" value="UniProtKB-KW"/>
</dbReference>
<dbReference type="EMBL" id="FMZP01000005">
    <property type="protein sequence ID" value="SDC58906.1"/>
    <property type="molecule type" value="Genomic_DNA"/>
</dbReference>
<evidence type="ECO:0000313" key="12">
    <source>
        <dbReference type="Proteomes" id="UP000199320"/>
    </source>
</evidence>
<evidence type="ECO:0000313" key="13">
    <source>
        <dbReference type="Proteomes" id="UP000324021"/>
    </source>
</evidence>
<evidence type="ECO:0000313" key="11">
    <source>
        <dbReference type="EMBL" id="SET69906.1"/>
    </source>
</evidence>
<dbReference type="Pfam" id="PF13247">
    <property type="entry name" value="Fer4_11"/>
    <property type="match status" value="1"/>
</dbReference>
<dbReference type="PANTHER" id="PTHR43177:SF5">
    <property type="entry name" value="ANAEROBIC DIMETHYL SULFOXIDE REDUCTASE CHAIN B-RELATED"/>
    <property type="match status" value="1"/>
</dbReference>
<keyword evidence="3" id="KW-0479">Metal-binding</keyword>
<dbReference type="Gene3D" id="3.30.70.20">
    <property type="match status" value="2"/>
</dbReference>
<evidence type="ECO:0000313" key="10">
    <source>
        <dbReference type="EMBL" id="SDC58906.1"/>
    </source>
</evidence>
<keyword evidence="4" id="KW-0677">Repeat</keyword>